<dbReference type="Proteomes" id="UP000249605">
    <property type="component" value="Plasmid unnamed1"/>
</dbReference>
<keyword evidence="2" id="KW-0614">Plasmid</keyword>
<organism evidence="2 3">
    <name type="scientific">Azospirillum ramasamyi</name>
    <dbReference type="NCBI Taxonomy" id="682998"/>
    <lineage>
        <taxon>Bacteria</taxon>
        <taxon>Pseudomonadati</taxon>
        <taxon>Pseudomonadota</taxon>
        <taxon>Alphaproteobacteria</taxon>
        <taxon>Rhodospirillales</taxon>
        <taxon>Azospirillaceae</taxon>
        <taxon>Azospirillum</taxon>
    </lineage>
</organism>
<dbReference type="KEGG" id="azm:DM194_16380"/>
<feature type="region of interest" description="Disordered" evidence="1">
    <location>
        <begin position="1"/>
        <end position="71"/>
    </location>
</feature>
<geneLocation type="plasmid" evidence="2 3">
    <name>unnamed1</name>
</geneLocation>
<evidence type="ECO:0000313" key="3">
    <source>
        <dbReference type="Proteomes" id="UP000249605"/>
    </source>
</evidence>
<accession>A0A2U9SB86</accession>
<sequence>MSGITTKDAGSDRVAVPAMGDVHQGPGSGPAGELVREAAEIERTQQCQQDRPLAEDRTPNSRSAARHTPPSVRLLWAIATALNPPSTCSRQ</sequence>
<dbReference type="EMBL" id="CP029830">
    <property type="protein sequence ID" value="AWU95846.1"/>
    <property type="molecule type" value="Genomic_DNA"/>
</dbReference>
<protein>
    <submittedName>
        <fullName evidence="2">Uncharacterized protein</fullName>
    </submittedName>
</protein>
<name>A0A2U9SB86_9PROT</name>
<dbReference type="AlphaFoldDB" id="A0A2U9SB86"/>
<proteinExistence type="predicted"/>
<reference evidence="2 3" key="1">
    <citation type="submission" date="2018-06" db="EMBL/GenBank/DDBJ databases">
        <title>Complete genome sequencing of Azospirillum sp. M2T2B2.</title>
        <authorList>
            <person name="Heo J."/>
            <person name="Kim S.-J."/>
            <person name="Kwon S.-W."/>
            <person name="Anandham R."/>
        </authorList>
    </citation>
    <scope>NUCLEOTIDE SEQUENCE [LARGE SCALE GENOMIC DNA]</scope>
    <source>
        <strain evidence="2 3">M2T2B2</strain>
        <plasmid evidence="2 3">unnamed1</plasmid>
    </source>
</reference>
<feature type="compositionally biased region" description="Basic and acidic residues" evidence="1">
    <location>
        <begin position="34"/>
        <end position="43"/>
    </location>
</feature>
<evidence type="ECO:0000256" key="1">
    <source>
        <dbReference type="SAM" id="MobiDB-lite"/>
    </source>
</evidence>
<gene>
    <name evidence="2" type="ORF">DM194_16380</name>
</gene>
<keyword evidence="3" id="KW-1185">Reference proteome</keyword>
<evidence type="ECO:0000313" key="2">
    <source>
        <dbReference type="EMBL" id="AWU95846.1"/>
    </source>
</evidence>